<evidence type="ECO:0000313" key="1">
    <source>
        <dbReference type="EMBL" id="MBD8062106.1"/>
    </source>
</evidence>
<proteinExistence type="predicted"/>
<dbReference type="Proteomes" id="UP000661894">
    <property type="component" value="Unassembled WGS sequence"/>
</dbReference>
<organism evidence="1 2">
    <name type="scientific">Oceanitalea stevensii</name>
    <dbReference type="NCBI Taxonomy" id="2763072"/>
    <lineage>
        <taxon>Bacteria</taxon>
        <taxon>Bacillati</taxon>
        <taxon>Actinomycetota</taxon>
        <taxon>Actinomycetes</taxon>
        <taxon>Micrococcales</taxon>
        <taxon>Bogoriellaceae</taxon>
        <taxon>Georgenia</taxon>
    </lineage>
</organism>
<comment type="caution">
    <text evidence="1">The sequence shown here is derived from an EMBL/GenBank/DDBJ whole genome shotgun (WGS) entry which is preliminary data.</text>
</comment>
<sequence length="93" mass="9581">MSTSSCTPVVVEGWGGAGEGCASVVSATGVLAAVEDTLRAAYPEQWHSPAADEFAARLGDLLHHAYRLGDLLATAQDRAARLAAAVAEAWEGQ</sequence>
<accession>A0ABR8Z1B2</accession>
<protein>
    <submittedName>
        <fullName evidence="1">Uncharacterized protein</fullName>
    </submittedName>
</protein>
<dbReference type="RefSeq" id="WP_251839213.1">
    <property type="nucleotide sequence ID" value="NZ_JACSPO010000002.1"/>
</dbReference>
<name>A0ABR8Z1B2_9MICO</name>
<reference evidence="1 2" key="1">
    <citation type="submission" date="2020-08" db="EMBL/GenBank/DDBJ databases">
        <title>A Genomic Blueprint of the Chicken Gut Microbiome.</title>
        <authorList>
            <person name="Gilroy R."/>
            <person name="Ravi A."/>
            <person name="Getino M."/>
            <person name="Pursley I."/>
            <person name="Horton D.L."/>
            <person name="Alikhan N.-F."/>
            <person name="Baker D."/>
            <person name="Gharbi K."/>
            <person name="Hall N."/>
            <person name="Watson M."/>
            <person name="Adriaenssens E.M."/>
            <person name="Foster-Nyarko E."/>
            <person name="Jarju S."/>
            <person name="Secka A."/>
            <person name="Antonio M."/>
            <person name="Oren A."/>
            <person name="Chaudhuri R."/>
            <person name="La Ragione R.M."/>
            <person name="Hildebrand F."/>
            <person name="Pallen M.J."/>
        </authorList>
    </citation>
    <scope>NUCLEOTIDE SEQUENCE [LARGE SCALE GENOMIC DNA]</scope>
    <source>
        <strain evidence="1 2">Sa1BUA1</strain>
    </source>
</reference>
<gene>
    <name evidence="1" type="ORF">H9624_07195</name>
</gene>
<evidence type="ECO:0000313" key="2">
    <source>
        <dbReference type="Proteomes" id="UP000661894"/>
    </source>
</evidence>
<dbReference type="EMBL" id="JACSPO010000002">
    <property type="protein sequence ID" value="MBD8062106.1"/>
    <property type="molecule type" value="Genomic_DNA"/>
</dbReference>
<keyword evidence="2" id="KW-1185">Reference proteome</keyword>